<feature type="compositionally biased region" description="Low complexity" evidence="1">
    <location>
        <begin position="483"/>
        <end position="493"/>
    </location>
</feature>
<sequence length="665" mass="73794">MNRHRDKLHSPLHNKRETSAHSYAIYFDTEHRNGEVTGSLSRLLLTWVDSYVRSTESRRVSEQQLLWRLLDRRPVYILVSETWKGCDEKHFPQYTPFYPFPPPPPPLLSRGRPSAGLDFDSITGVHSVAGTMSSCLAVRDRTAGGDSPWRNAVDLAAKHVRARGDTISVKRGEYGAAPECKGRVTEDPRENLPTSGIVRLDFRERKFGIDPIGNRAQLTLARTLGMSKFKVRCWQAKTNSTRGGVVVRLLVSHLGEPDSIPCVVTPGFLHLGIMPGRCRWSADFLGVLSFPQLLNFDAVAYSPNFTIIASQGLDSNGLPHDLSSKLSGIVFGVERLRFSNVGNVADVKVDHRSPARRGDCVLVSCASIALIGLALLGLEREEDLQESGLLKPSLHDTLFMLPSVIPTGTAEGIKVSVAEDKERIHQFIPTREPSWRSSTALQGTVAGQHVFRTWRQEEFSPGIAGVYERQYEPRTHPPPPRPRLTSCPTSSTSCIQDRRQQKRHDEMRAQPIDSRLARPLSAGEVQTEALVFPSGSHLNGSGLGVDNPPRPDPPYYRHFQLARAVFASPGDTSLILPTLPRAPSPSPISLRKPHRDTRNWSLIAFVPEQEYISCLLADSCNVITFEAMWAADSWPIAIVDYPTMKLVLALEESDHSEAAGRRGTE</sequence>
<feature type="region of interest" description="Disordered" evidence="1">
    <location>
        <begin position="470"/>
        <end position="509"/>
    </location>
</feature>
<protein>
    <submittedName>
        <fullName evidence="2">Uncharacterized protein</fullName>
    </submittedName>
</protein>
<keyword evidence="3" id="KW-1185">Reference proteome</keyword>
<feature type="compositionally biased region" description="Basic and acidic residues" evidence="1">
    <location>
        <begin position="496"/>
        <end position="508"/>
    </location>
</feature>
<evidence type="ECO:0000313" key="3">
    <source>
        <dbReference type="Proteomes" id="UP001159363"/>
    </source>
</evidence>
<gene>
    <name evidence="2" type="ORF">PR048_030610</name>
</gene>
<comment type="caution">
    <text evidence="2">The sequence shown here is derived from an EMBL/GenBank/DDBJ whole genome shotgun (WGS) entry which is preliminary data.</text>
</comment>
<name>A0ABQ9G9F5_9NEOP</name>
<evidence type="ECO:0000256" key="1">
    <source>
        <dbReference type="SAM" id="MobiDB-lite"/>
    </source>
</evidence>
<organism evidence="2 3">
    <name type="scientific">Dryococelus australis</name>
    <dbReference type="NCBI Taxonomy" id="614101"/>
    <lineage>
        <taxon>Eukaryota</taxon>
        <taxon>Metazoa</taxon>
        <taxon>Ecdysozoa</taxon>
        <taxon>Arthropoda</taxon>
        <taxon>Hexapoda</taxon>
        <taxon>Insecta</taxon>
        <taxon>Pterygota</taxon>
        <taxon>Neoptera</taxon>
        <taxon>Polyneoptera</taxon>
        <taxon>Phasmatodea</taxon>
        <taxon>Verophasmatodea</taxon>
        <taxon>Anareolatae</taxon>
        <taxon>Phasmatidae</taxon>
        <taxon>Eurycanthinae</taxon>
        <taxon>Dryococelus</taxon>
    </lineage>
</organism>
<reference evidence="2 3" key="1">
    <citation type="submission" date="2023-02" db="EMBL/GenBank/DDBJ databases">
        <title>LHISI_Scaffold_Assembly.</title>
        <authorList>
            <person name="Stuart O.P."/>
            <person name="Cleave R."/>
            <person name="Magrath M.J.L."/>
            <person name="Mikheyev A.S."/>
        </authorList>
    </citation>
    <scope>NUCLEOTIDE SEQUENCE [LARGE SCALE GENOMIC DNA]</scope>
    <source>
        <strain evidence="2">Daus_M_001</strain>
        <tissue evidence="2">Leg muscle</tissue>
    </source>
</reference>
<dbReference type="EMBL" id="JARBHB010000014">
    <property type="protein sequence ID" value="KAJ8869055.1"/>
    <property type="molecule type" value="Genomic_DNA"/>
</dbReference>
<evidence type="ECO:0000313" key="2">
    <source>
        <dbReference type="EMBL" id="KAJ8869055.1"/>
    </source>
</evidence>
<proteinExistence type="predicted"/>
<dbReference type="Proteomes" id="UP001159363">
    <property type="component" value="Chromosome 13"/>
</dbReference>
<accession>A0ABQ9G9F5</accession>